<dbReference type="Gene3D" id="3.30.1150.10">
    <property type="match status" value="1"/>
</dbReference>
<protein>
    <recommendedName>
        <fullName evidence="4">Cell division and transport-associated protein TolA</fullName>
    </recommendedName>
</protein>
<dbReference type="Proteomes" id="UP000220034">
    <property type="component" value="Unassembled WGS sequence"/>
</dbReference>
<keyword evidence="3" id="KW-1185">Reference proteome</keyword>
<evidence type="ECO:0000313" key="2">
    <source>
        <dbReference type="EMBL" id="SOH93024.1"/>
    </source>
</evidence>
<feature type="compositionally biased region" description="Low complexity" evidence="1">
    <location>
        <begin position="281"/>
        <end position="330"/>
    </location>
</feature>
<reference evidence="3" key="1">
    <citation type="submission" date="2017-09" db="EMBL/GenBank/DDBJ databases">
        <authorList>
            <person name="Varghese N."/>
            <person name="Submissions S."/>
        </authorList>
    </citation>
    <scope>NUCLEOTIDE SEQUENCE [LARGE SCALE GENOMIC DNA]</scope>
    <source>
        <strain evidence="3">C7</strain>
    </source>
</reference>
<gene>
    <name evidence="2" type="ORF">SAMN06273572_101878</name>
</gene>
<feature type="region of interest" description="Disordered" evidence="1">
    <location>
        <begin position="258"/>
        <end position="333"/>
    </location>
</feature>
<evidence type="ECO:0000256" key="1">
    <source>
        <dbReference type="SAM" id="MobiDB-lite"/>
    </source>
</evidence>
<evidence type="ECO:0000313" key="3">
    <source>
        <dbReference type="Proteomes" id="UP000220034"/>
    </source>
</evidence>
<evidence type="ECO:0008006" key="4">
    <source>
        <dbReference type="Google" id="ProtNLM"/>
    </source>
</evidence>
<proteinExistence type="predicted"/>
<sequence>MVRPLPRRPSEGAMRNAVRISAGLHVLLIAASLLKLPWQSAEIEPAISIAEVSILSESEFNAAISQAPQVVPMANLNNLAAPSFEDLDAARPDDEMDVTINDLDGPDDPSDADAEADLTAVLVRNQVEVDSDVTSLAPSLPGAFDTALAPTTSTPAERRPQSVARPAGISSPRPQAPSLRIDTTPAAPPPEEARPDEETNEEIELSTEGTIEQEPQEATAPEEAATEIVPEIAEDLPEPELAPLAEDPLDELVAEAPETGAPLTSARPQARPEIREPEPEPVQTAQTEPETPPAAAEEPASEPASEPVAEPTQTASNAPASGPPIGSGPIDAVRRGMGDHWNINFQGVAGWETFIVTMRFNLSPDGQLVGDPEPIVPQRIDGGFTVAARDARSAIIRAARAGVFAALPRESYGRWQTIEMTFDPGRNAVGFGS</sequence>
<name>A0A2C9CNX4_9RHOB</name>
<feature type="compositionally biased region" description="Low complexity" evidence="1">
    <location>
        <begin position="206"/>
        <end position="225"/>
    </location>
</feature>
<feature type="region of interest" description="Disordered" evidence="1">
    <location>
        <begin position="136"/>
        <end position="225"/>
    </location>
</feature>
<accession>A0A2C9CNX4</accession>
<organism evidence="2 3">
    <name type="scientific">Pontivivens marinum</name>
    <dbReference type="NCBI Taxonomy" id="1690039"/>
    <lineage>
        <taxon>Bacteria</taxon>
        <taxon>Pseudomonadati</taxon>
        <taxon>Pseudomonadota</taxon>
        <taxon>Alphaproteobacteria</taxon>
        <taxon>Rhodobacterales</taxon>
        <taxon>Paracoccaceae</taxon>
        <taxon>Pontivivens</taxon>
    </lineage>
</organism>
<dbReference type="EMBL" id="OCTN01000001">
    <property type="protein sequence ID" value="SOH93024.1"/>
    <property type="molecule type" value="Genomic_DNA"/>
</dbReference>
<dbReference type="AlphaFoldDB" id="A0A2C9CNX4"/>